<proteinExistence type="predicted"/>
<evidence type="ECO:0000313" key="1">
    <source>
        <dbReference type="EMBL" id="MCH7409859.1"/>
    </source>
</evidence>
<sequence>MSNPIENLKYDLALSLVPKIGSAVFMSILAHAGSTKGFLDLTKCKASKISRISSSIMEIRRQFENNLPKLIKSSINVSRRI</sequence>
<reference evidence="1" key="1">
    <citation type="submission" date="2022-03" db="EMBL/GenBank/DDBJ databases">
        <title>De novo assembled genomes of Belliella spp. (Cyclobacteriaceae) strains.</title>
        <authorList>
            <person name="Szabo A."/>
            <person name="Korponai K."/>
            <person name="Felfoldi T."/>
        </authorList>
    </citation>
    <scope>NUCLEOTIDE SEQUENCE</scope>
    <source>
        <strain evidence="1">DSM 111904</strain>
    </source>
</reference>
<name>A0ABS9V0C4_9BACT</name>
<dbReference type="RefSeq" id="WP_241348227.1">
    <property type="nucleotide sequence ID" value="NZ_JAKZGP010000024.1"/>
</dbReference>
<organism evidence="1 2">
    <name type="scientific">Belliella filtrata</name>
    <dbReference type="NCBI Taxonomy" id="2923435"/>
    <lineage>
        <taxon>Bacteria</taxon>
        <taxon>Pseudomonadati</taxon>
        <taxon>Bacteroidota</taxon>
        <taxon>Cytophagia</taxon>
        <taxon>Cytophagales</taxon>
        <taxon>Cyclobacteriaceae</taxon>
        <taxon>Belliella</taxon>
    </lineage>
</organism>
<protein>
    <submittedName>
        <fullName evidence="1">Uncharacterized protein</fullName>
    </submittedName>
</protein>
<comment type="caution">
    <text evidence="1">The sequence shown here is derived from an EMBL/GenBank/DDBJ whole genome shotgun (WGS) entry which is preliminary data.</text>
</comment>
<evidence type="ECO:0000313" key="2">
    <source>
        <dbReference type="Proteomes" id="UP001165489"/>
    </source>
</evidence>
<dbReference type="EMBL" id="JAKZGP010000024">
    <property type="protein sequence ID" value="MCH7409859.1"/>
    <property type="molecule type" value="Genomic_DNA"/>
</dbReference>
<keyword evidence="2" id="KW-1185">Reference proteome</keyword>
<gene>
    <name evidence="1" type="ORF">MM239_10670</name>
</gene>
<dbReference type="Proteomes" id="UP001165489">
    <property type="component" value="Unassembled WGS sequence"/>
</dbReference>
<accession>A0ABS9V0C4</accession>